<dbReference type="Gene3D" id="2.60.120.200">
    <property type="match status" value="1"/>
</dbReference>
<dbReference type="PROSITE" id="PS00307">
    <property type="entry name" value="LECTIN_LEGUME_BETA"/>
    <property type="match status" value="1"/>
</dbReference>
<organism evidence="17 18">
    <name type="scientific">Stephania japonica</name>
    <dbReference type="NCBI Taxonomy" id="461633"/>
    <lineage>
        <taxon>Eukaryota</taxon>
        <taxon>Viridiplantae</taxon>
        <taxon>Streptophyta</taxon>
        <taxon>Embryophyta</taxon>
        <taxon>Tracheophyta</taxon>
        <taxon>Spermatophyta</taxon>
        <taxon>Magnoliopsida</taxon>
        <taxon>Ranunculales</taxon>
        <taxon>Menispermaceae</taxon>
        <taxon>Menispermoideae</taxon>
        <taxon>Cissampelideae</taxon>
        <taxon>Stephania</taxon>
    </lineage>
</organism>
<comment type="similarity">
    <text evidence="2">In the N-terminal section; belongs to the leguminous lectin family.</text>
</comment>
<dbReference type="InterPro" id="IPR000719">
    <property type="entry name" value="Prot_kinase_dom"/>
</dbReference>
<keyword evidence="6" id="KW-0418">Kinase</keyword>
<evidence type="ECO:0000256" key="12">
    <source>
        <dbReference type="ARBA" id="ARBA00022989"/>
    </source>
</evidence>
<keyword evidence="9" id="KW-0430">Lectin</keyword>
<proteinExistence type="inferred from homology"/>
<keyword evidence="7" id="KW-0812">Transmembrane</keyword>
<dbReference type="EC" id="2.7.11.1" evidence="4"/>
<dbReference type="SMART" id="SM00220">
    <property type="entry name" value="S_TKc"/>
    <property type="match status" value="1"/>
</dbReference>
<evidence type="ECO:0000313" key="17">
    <source>
        <dbReference type="EMBL" id="KAK9090321.1"/>
    </source>
</evidence>
<evidence type="ECO:0000256" key="9">
    <source>
        <dbReference type="ARBA" id="ARBA00022734"/>
    </source>
</evidence>
<dbReference type="InterPro" id="IPR050528">
    <property type="entry name" value="L-type_Lectin-RKs"/>
</dbReference>
<dbReference type="GO" id="GO:0005886">
    <property type="term" value="C:plasma membrane"/>
    <property type="evidence" value="ECO:0007669"/>
    <property type="project" value="UniProtKB-SubCell"/>
</dbReference>
<evidence type="ECO:0000256" key="1">
    <source>
        <dbReference type="ARBA" id="ARBA00004251"/>
    </source>
</evidence>
<dbReference type="SUPFAM" id="SSF49899">
    <property type="entry name" value="Concanavalin A-like lectins/glucanases"/>
    <property type="match status" value="1"/>
</dbReference>
<evidence type="ECO:0000256" key="6">
    <source>
        <dbReference type="ARBA" id="ARBA00022527"/>
    </source>
</evidence>
<evidence type="ECO:0000256" key="8">
    <source>
        <dbReference type="ARBA" id="ARBA00022729"/>
    </source>
</evidence>
<evidence type="ECO:0000256" key="4">
    <source>
        <dbReference type="ARBA" id="ARBA00012513"/>
    </source>
</evidence>
<dbReference type="PANTHER" id="PTHR27007">
    <property type="match status" value="1"/>
</dbReference>
<dbReference type="GO" id="GO:0004674">
    <property type="term" value="F:protein serine/threonine kinase activity"/>
    <property type="evidence" value="ECO:0007669"/>
    <property type="project" value="UniProtKB-KW"/>
</dbReference>
<gene>
    <name evidence="17" type="ORF">Sjap_023498</name>
</gene>
<keyword evidence="6" id="KW-0723">Serine/threonine-protein kinase</keyword>
<dbReference type="Proteomes" id="UP001417504">
    <property type="component" value="Unassembled WGS sequence"/>
</dbReference>
<dbReference type="Gene3D" id="1.10.510.10">
    <property type="entry name" value="Transferase(Phosphotransferase) domain 1"/>
    <property type="match status" value="1"/>
</dbReference>
<keyword evidence="5" id="KW-1003">Cell membrane</keyword>
<dbReference type="PROSITE" id="PS50011">
    <property type="entry name" value="PROTEIN_KINASE_DOM"/>
    <property type="match status" value="1"/>
</dbReference>
<keyword evidence="8 15" id="KW-0732">Signal</keyword>
<feature type="signal peptide" evidence="15">
    <location>
        <begin position="1"/>
        <end position="26"/>
    </location>
</feature>
<keyword evidence="6" id="KW-0808">Transferase</keyword>
<keyword evidence="14" id="KW-0325">Glycoprotein</keyword>
<feature type="chain" id="PRO_5042832393" description="non-specific serine/threonine protein kinase" evidence="15">
    <location>
        <begin position="27"/>
        <end position="504"/>
    </location>
</feature>
<sequence>MPPQHTNLSLFLLCLSLLSTPTPTQSLDFLYNSFKPTDLTLIGDARIDPTTSTIRLTNDSNQFSIGRAFHPQPLSLDRPFSTSFVFSILPQLLSSPGFGLAFVLSNTTDPPNAISGQFFGLFSNSTSPPPRPLLAVEFDTGRNTEFNDPDDDHVGIDLNNPESALTHTAGYFNSSSSKDGVVPIDMKSGQNIRAWIDFDPTTFEINVTIAPITVPRPPRPLISYRDSEIRKYVSPRMFVGFSASKVTWVEVQRVLAWSLSDVGPAREINTSGLPVFLPETGTGKPRGLSRGGVAGVSIGGVVFVVMLGGWGCVCGHGGGGRVMEMFSYEELVESTKGFSTDELLGSGGFGRVYRATLRPPSSSNHNNNNNNNNNTPVLVAVKCVSHDSKQGFREFMAEISSPKKVLNWEGRRRVLIDVAEGLSYLHHGWDQVVLHRDIKSSNILLDSEMRARLGDFGLAKLYQHGQAPNTTRVAPTTPASLLSELRFGAGVDGGEAQVPSPDNV</sequence>
<dbReference type="InterPro" id="IPR019825">
    <property type="entry name" value="Lectin_legB_Mn/Ca_BS"/>
</dbReference>
<evidence type="ECO:0000256" key="14">
    <source>
        <dbReference type="ARBA" id="ARBA00023180"/>
    </source>
</evidence>
<accession>A0AAP0EBP7</accession>
<evidence type="ECO:0000256" key="10">
    <source>
        <dbReference type="ARBA" id="ARBA00022741"/>
    </source>
</evidence>
<dbReference type="Gene3D" id="3.30.200.20">
    <property type="entry name" value="Phosphorylase Kinase, domain 1"/>
    <property type="match status" value="1"/>
</dbReference>
<dbReference type="SUPFAM" id="SSF56112">
    <property type="entry name" value="Protein kinase-like (PK-like)"/>
    <property type="match status" value="1"/>
</dbReference>
<comment type="caution">
    <text evidence="17">The sequence shown here is derived from an EMBL/GenBank/DDBJ whole genome shotgun (WGS) entry which is preliminary data.</text>
</comment>
<keyword evidence="18" id="KW-1185">Reference proteome</keyword>
<evidence type="ECO:0000256" key="5">
    <source>
        <dbReference type="ARBA" id="ARBA00022475"/>
    </source>
</evidence>
<evidence type="ECO:0000256" key="13">
    <source>
        <dbReference type="ARBA" id="ARBA00023136"/>
    </source>
</evidence>
<name>A0AAP0EBP7_9MAGN</name>
<dbReference type="Pfam" id="PF00139">
    <property type="entry name" value="Lectin_legB"/>
    <property type="match status" value="1"/>
</dbReference>
<dbReference type="AlphaFoldDB" id="A0AAP0EBP7"/>
<evidence type="ECO:0000259" key="16">
    <source>
        <dbReference type="PROSITE" id="PS50011"/>
    </source>
</evidence>
<dbReference type="GO" id="GO:0005524">
    <property type="term" value="F:ATP binding"/>
    <property type="evidence" value="ECO:0007669"/>
    <property type="project" value="UniProtKB-KW"/>
</dbReference>
<comment type="similarity">
    <text evidence="3">In the C-terminal section; belongs to the protein kinase superfamily. Ser/Thr protein kinase family.</text>
</comment>
<evidence type="ECO:0000256" key="11">
    <source>
        <dbReference type="ARBA" id="ARBA00022840"/>
    </source>
</evidence>
<feature type="domain" description="Protein kinase" evidence="16">
    <location>
        <begin position="338"/>
        <end position="504"/>
    </location>
</feature>
<dbReference type="GO" id="GO:0030246">
    <property type="term" value="F:carbohydrate binding"/>
    <property type="evidence" value="ECO:0007669"/>
    <property type="project" value="UniProtKB-KW"/>
</dbReference>
<keyword evidence="11" id="KW-0067">ATP-binding</keyword>
<evidence type="ECO:0000256" key="7">
    <source>
        <dbReference type="ARBA" id="ARBA00022692"/>
    </source>
</evidence>
<evidence type="ECO:0000313" key="18">
    <source>
        <dbReference type="Proteomes" id="UP001417504"/>
    </source>
</evidence>
<protein>
    <recommendedName>
        <fullName evidence="4">non-specific serine/threonine protein kinase</fullName>
        <ecNumber evidence="4">2.7.11.1</ecNumber>
    </recommendedName>
</protein>
<keyword evidence="13" id="KW-0472">Membrane</keyword>
<keyword evidence="10" id="KW-0547">Nucleotide-binding</keyword>
<evidence type="ECO:0000256" key="2">
    <source>
        <dbReference type="ARBA" id="ARBA00008536"/>
    </source>
</evidence>
<dbReference type="InterPro" id="IPR011009">
    <property type="entry name" value="Kinase-like_dom_sf"/>
</dbReference>
<dbReference type="InterPro" id="IPR008271">
    <property type="entry name" value="Ser/Thr_kinase_AS"/>
</dbReference>
<dbReference type="InterPro" id="IPR013320">
    <property type="entry name" value="ConA-like_dom_sf"/>
</dbReference>
<dbReference type="InterPro" id="IPR001220">
    <property type="entry name" value="Legume_lectin_dom"/>
</dbReference>
<dbReference type="EMBL" id="JBBNAE010000010">
    <property type="protein sequence ID" value="KAK9090321.1"/>
    <property type="molecule type" value="Genomic_DNA"/>
</dbReference>
<dbReference type="CDD" id="cd06899">
    <property type="entry name" value="lectin_legume_LecRK_Arcelin_ConA"/>
    <property type="match status" value="1"/>
</dbReference>
<evidence type="ECO:0000256" key="3">
    <source>
        <dbReference type="ARBA" id="ARBA00010217"/>
    </source>
</evidence>
<dbReference type="PROSITE" id="PS00108">
    <property type="entry name" value="PROTEIN_KINASE_ST"/>
    <property type="match status" value="1"/>
</dbReference>
<keyword evidence="12" id="KW-1133">Transmembrane helix</keyword>
<evidence type="ECO:0000256" key="15">
    <source>
        <dbReference type="SAM" id="SignalP"/>
    </source>
</evidence>
<reference evidence="17 18" key="1">
    <citation type="submission" date="2024-01" db="EMBL/GenBank/DDBJ databases">
        <title>Genome assemblies of Stephania.</title>
        <authorList>
            <person name="Yang L."/>
        </authorList>
    </citation>
    <scope>NUCLEOTIDE SEQUENCE [LARGE SCALE GENOMIC DNA]</scope>
    <source>
        <strain evidence="17">QJT</strain>
        <tissue evidence="17">Leaf</tissue>
    </source>
</reference>
<dbReference type="Pfam" id="PF00069">
    <property type="entry name" value="Pkinase"/>
    <property type="match status" value="1"/>
</dbReference>
<comment type="subcellular location">
    <subcellularLocation>
        <location evidence="1">Cell membrane</location>
        <topology evidence="1">Single-pass type I membrane protein</topology>
    </subcellularLocation>
</comment>